<evidence type="ECO:0008006" key="2">
    <source>
        <dbReference type="Google" id="ProtNLM"/>
    </source>
</evidence>
<name>A0A0F9MM88_9ZZZZ</name>
<accession>A0A0F9MM88</accession>
<dbReference type="AlphaFoldDB" id="A0A0F9MM88"/>
<protein>
    <recommendedName>
        <fullName evidence="2">C2H2-type domain-containing protein</fullName>
    </recommendedName>
</protein>
<gene>
    <name evidence="1" type="ORF">LCGC14_1442300</name>
</gene>
<reference evidence="1" key="1">
    <citation type="journal article" date="2015" name="Nature">
        <title>Complex archaea that bridge the gap between prokaryotes and eukaryotes.</title>
        <authorList>
            <person name="Spang A."/>
            <person name="Saw J.H."/>
            <person name="Jorgensen S.L."/>
            <person name="Zaremba-Niedzwiedzka K."/>
            <person name="Martijn J."/>
            <person name="Lind A.E."/>
            <person name="van Eijk R."/>
            <person name="Schleper C."/>
            <person name="Guy L."/>
            <person name="Ettema T.J."/>
        </authorList>
    </citation>
    <scope>NUCLEOTIDE SEQUENCE</scope>
</reference>
<comment type="caution">
    <text evidence="1">The sequence shown here is derived from an EMBL/GenBank/DDBJ whole genome shotgun (WGS) entry which is preliminary data.</text>
</comment>
<evidence type="ECO:0000313" key="1">
    <source>
        <dbReference type="EMBL" id="KKM70282.1"/>
    </source>
</evidence>
<organism evidence="1">
    <name type="scientific">marine sediment metagenome</name>
    <dbReference type="NCBI Taxonomy" id="412755"/>
    <lineage>
        <taxon>unclassified sequences</taxon>
        <taxon>metagenomes</taxon>
        <taxon>ecological metagenomes</taxon>
    </lineage>
</organism>
<proteinExistence type="predicted"/>
<dbReference type="EMBL" id="LAZR01009848">
    <property type="protein sequence ID" value="KKM70282.1"/>
    <property type="molecule type" value="Genomic_DNA"/>
</dbReference>
<sequence>MDLMQVVYAKVSLDEKLWKDHIDFMRNMEVPSWKEPAGFEWQYDGQQYGPLCPGETIVVPLEVAEHGLKASAIFMRKKDQYGKPTMDLDPMSGRHPMLVVQSRFMAHDPRQEEEMPAAPLAVCPLCQEEQADQEAFRAHLASKHSKVISEGVDESSPAALAMSAVLANK</sequence>